<protein>
    <recommendedName>
        <fullName evidence="3">NADPH-dependent FMN reductase-like domain-containing protein</fullName>
    </recommendedName>
</protein>
<evidence type="ECO:0000313" key="2">
    <source>
        <dbReference type="Proteomes" id="UP000075806"/>
    </source>
</evidence>
<name>A0A162F567_9BACI</name>
<dbReference type="RefSeq" id="WP_061947078.1">
    <property type="nucleotide sequence ID" value="NZ_LTAO01000001.1"/>
</dbReference>
<dbReference type="EMBL" id="LTAO01000001">
    <property type="protein sequence ID" value="KYG34818.1"/>
    <property type="molecule type" value="Genomic_DNA"/>
</dbReference>
<evidence type="ECO:0008006" key="3">
    <source>
        <dbReference type="Google" id="ProtNLM"/>
    </source>
</evidence>
<gene>
    <name evidence="1" type="ORF">AZF04_00335</name>
</gene>
<dbReference type="AlphaFoldDB" id="A0A162F567"/>
<dbReference type="OrthoDB" id="1643408at2"/>
<comment type="caution">
    <text evidence="1">The sequence shown here is derived from an EMBL/GenBank/DDBJ whole genome shotgun (WGS) entry which is preliminary data.</text>
</comment>
<evidence type="ECO:0000313" key="1">
    <source>
        <dbReference type="EMBL" id="KYG34818.1"/>
    </source>
</evidence>
<accession>A0A162F567</accession>
<proteinExistence type="predicted"/>
<dbReference type="Proteomes" id="UP000075806">
    <property type="component" value="Unassembled WGS sequence"/>
</dbReference>
<organism evidence="1 2">
    <name type="scientific">Alkalihalobacillus trypoxylicola</name>
    <dbReference type="NCBI Taxonomy" id="519424"/>
    <lineage>
        <taxon>Bacteria</taxon>
        <taxon>Bacillati</taxon>
        <taxon>Bacillota</taxon>
        <taxon>Bacilli</taxon>
        <taxon>Bacillales</taxon>
        <taxon>Bacillaceae</taxon>
        <taxon>Alkalihalobacillus</taxon>
    </lineage>
</organism>
<dbReference type="STRING" id="519424.AZF04_00335"/>
<keyword evidence="2" id="KW-1185">Reference proteome</keyword>
<sequence length="168" mass="19642">MSYQITLVEVPTNEPSLKCIEKALKVQLDKFGELISNVTLDCFYEKDSREQAFQAVKEANLIILLFEAKENPYKQMIHFLQTFEHTFFKGKMLLPVIMGGTQVHASIIEISLKPILNRIVSTELIPTMYVMEKSEKKSYRCERKDSDQEINEYLFSLLKKYIPLTFYI</sequence>
<reference evidence="1" key="1">
    <citation type="submission" date="2016-02" db="EMBL/GenBank/DDBJ databases">
        <title>Genome sequence of Bacillus trypoxylicola KCTC 13244(T).</title>
        <authorList>
            <person name="Jeong H."/>
            <person name="Park S.-H."/>
            <person name="Choi S.-K."/>
        </authorList>
    </citation>
    <scope>NUCLEOTIDE SEQUENCE [LARGE SCALE GENOMIC DNA]</scope>
    <source>
        <strain evidence="1">KCTC 13244</strain>
    </source>
</reference>